<feature type="region of interest" description="Disordered" evidence="16">
    <location>
        <begin position="2052"/>
        <end position="2081"/>
    </location>
</feature>
<dbReference type="InterPro" id="IPR037197">
    <property type="entry name" value="WWE_dom_sf"/>
</dbReference>
<feature type="region of interest" description="Disordered" evidence="16">
    <location>
        <begin position="3989"/>
        <end position="4037"/>
    </location>
</feature>
<dbReference type="SMART" id="SM00678">
    <property type="entry name" value="WWE"/>
    <property type="match status" value="1"/>
</dbReference>
<organism evidence="21 22">
    <name type="scientific">Larinioides sclopetarius</name>
    <dbReference type="NCBI Taxonomy" id="280406"/>
    <lineage>
        <taxon>Eukaryota</taxon>
        <taxon>Metazoa</taxon>
        <taxon>Ecdysozoa</taxon>
        <taxon>Arthropoda</taxon>
        <taxon>Chelicerata</taxon>
        <taxon>Arachnida</taxon>
        <taxon>Araneae</taxon>
        <taxon>Araneomorphae</taxon>
        <taxon>Entelegynae</taxon>
        <taxon>Araneoidea</taxon>
        <taxon>Araneidae</taxon>
        <taxon>Larinioides</taxon>
    </lineage>
</organism>
<evidence type="ECO:0000313" key="21">
    <source>
        <dbReference type="EMBL" id="CAL1291167.1"/>
    </source>
</evidence>
<dbReference type="Gene3D" id="6.10.250.1630">
    <property type="match status" value="1"/>
</dbReference>
<proteinExistence type="inferred from homology"/>
<comment type="subcellular location">
    <subcellularLocation>
        <location evidence="2">Nucleus</location>
        <location evidence="2">Nucleoplasm</location>
    </subcellularLocation>
</comment>
<evidence type="ECO:0000256" key="12">
    <source>
        <dbReference type="ARBA" id="ARBA00030738"/>
    </source>
</evidence>
<dbReference type="GO" id="GO:0008270">
    <property type="term" value="F:zinc ion binding"/>
    <property type="evidence" value="ECO:0007669"/>
    <property type="project" value="InterPro"/>
</dbReference>
<protein>
    <recommendedName>
        <fullName evidence="5">E3 ubiquitin-protein ligase TRIP12</fullName>
        <ecNumber evidence="4">2.3.2.26</ecNumber>
    </recommendedName>
    <alternativeName>
        <fullName evidence="12">HECT-type E3 ubiquitin transferase TRIP12</fullName>
    </alternativeName>
    <alternativeName>
        <fullName evidence="13">Thyroid receptor-interacting protein 12</fullName>
    </alternativeName>
</protein>
<dbReference type="SUPFAM" id="SSF56204">
    <property type="entry name" value="Hect, E3 ligase catalytic domain"/>
    <property type="match status" value="1"/>
</dbReference>
<dbReference type="SMART" id="SM00119">
    <property type="entry name" value="HECTc"/>
    <property type="match status" value="1"/>
</dbReference>
<feature type="transmembrane region" description="Helical" evidence="17">
    <location>
        <begin position="119"/>
        <end position="141"/>
    </location>
</feature>
<dbReference type="GO" id="GO:0006511">
    <property type="term" value="P:ubiquitin-dependent protein catabolic process"/>
    <property type="evidence" value="ECO:0007669"/>
    <property type="project" value="TreeGrafter"/>
</dbReference>
<keyword evidence="8" id="KW-0227">DNA damage</keyword>
<dbReference type="GO" id="GO:0006281">
    <property type="term" value="P:DNA repair"/>
    <property type="evidence" value="ECO:0007669"/>
    <property type="project" value="UniProtKB-KW"/>
</dbReference>
<dbReference type="Proteomes" id="UP001497382">
    <property type="component" value="Unassembled WGS sequence"/>
</dbReference>
<feature type="compositionally biased region" description="Polar residues" evidence="16">
    <location>
        <begin position="2817"/>
        <end position="2845"/>
    </location>
</feature>
<evidence type="ECO:0000256" key="17">
    <source>
        <dbReference type="SAM" id="Phobius"/>
    </source>
</evidence>
<feature type="compositionally biased region" description="Polar residues" evidence="16">
    <location>
        <begin position="2052"/>
        <end position="2061"/>
    </location>
</feature>
<feature type="region of interest" description="Disordered" evidence="16">
    <location>
        <begin position="3519"/>
        <end position="3553"/>
    </location>
</feature>
<keyword evidence="7" id="KW-0808">Transferase</keyword>
<dbReference type="PANTHER" id="PTHR11254:SF67">
    <property type="entry name" value="E3 UBIQUITIN-PROTEIN LIGASE HUWE1"/>
    <property type="match status" value="1"/>
</dbReference>
<sequence>MKIDRTKLKKSSSEVPPDCKALIDKLKSCNHDELLEELSKIKTWNCGKCELYHWIDILDAFDYILEISCEKVRENQWCLPCDEPGQEKHKQLLLCVLQFTALLIEHSFSRHFYNSMEHLTVLLSSSDMNVVLAVLNLLYVFSKRSNFITRLNADKRQTLLLRLLYLAESWGGKENGFGLAECCQNLPVSAYPASASTLHFEYYAESGDEKVLKKASNTIIAIHIDNVDQIPDKTPSQIMEELVEKYSVPEDKQMQLFTHIRLAHSFSDYSKRILCVQARLQALSVLVYCNAVPDNVNSLLYNGLIEELVDVLELQDPNLIEIKAAALRTLTSIIHLDRNPKLNAIIDATGAASYHGFLPVLVRNCIQSLTDPESEAFPLPFATALFSFLYHLASYESGGDALVSCGMMEALLKVINWHSTETEHITFVTRAVRVIDLITNLDMQAFQTHGGLASFIQRLEVEVNVCRQDQPFVINPKLNETAAESPYSKSLTSPTDSQGDMDIDSSPHNRTGESDNDIASDTCESCLNIETEDSSRHLDMKKGVQCFPQRAALLKSMLNFLKKSIQDPAFSDNIRHLMDGSLPNSLKHIISNAEYYGPSLFLLATDVVTVYVFQEPTLLPPLQDNGLTDVVLHALLIKEVPATREVLASLPNVFSALCLNARGLQSFVACKPFEKLFRVLVSPEYLPAMRRRRSSDPIGDAASNLGNAMDELMRHQPSLRTDATAAIIKLLEELCAMGRDPRYICSRPTAKPEVVTAAVTRIANVSNDAGSSDEEEDDDDDTGSTPVQGPLPKTQSDRSSGMDSNGTNSSKTAVPLVDYILNVMRFVDAILSNNSTDDHCREFVRQKGLVPLMAILGLPNLPIDFPVTPTCQAVSSVCKSILNLAHEPQVLKQGLLHLNEVLQCLEQLHRPVDPPGGSVLLEELISAPNMNDATLSAQTTPLLHYMSAAHAYIIMFIHVCRTGQSDIRTISISHWGSELGLSVLKGLSSLYTSLVWESTVLLALCSSDSALAEDIQFGRQQLEKLLPKESKPEKDDAPGCSTTEFGSNSVTSAMEALSTNSCSSAMDIDDSCHCTSMDDTTNGSFTSGEKIKSKAFCQIKQIKPLLSGASRLGRALAELFGLLVKLCVGSPMRQRRGQQIPPSPSMPSPAARAVATALTRLLAMGLSWEPPPSSPVPKFRLTFYICSVGFTSPMLFDERKHPYHLMLQKFLSCGGLDAFFNTFRWALTCGNKVPVEEGLEHPELPDGTGEFLDAWLMLLEKMVNPKTVLESPHTLPVKPNQQGSAGFNPLLFLIHIHKRAFESIMYLWDRRPLLVYGERIAESMLSVICHILKGETIIKERLSKGEEIKAPAPAATTASTPAPTGSASRVGNRNRHLLDGDDSGVNQDHLQQLVDMGFSRSLATEALLNTLSLEQATDYLLSYPSSLGRNSATPDATPALGMDWEMSEEDQMLRAIAMSLGENVLVSTNQSEGEQNKTDEQKEQEYVQQKEEPLSSQVIDKFTEKVVDGCLKLADALPETVYRCCDLLIAVAARNGENWRNRSLIQRLINEVHLKMYYLLKRLNPEQIPVERKGWGIGSKLPWMPVESNFAVRLHLLTLIFEEMKLPTAAAIESKEIIGTFISILELTASCLNFLQDEPTPKWLPFVVLVIDQYEKAAVMSKRKAPLLMAPKRQWKWFDDRSGKWNNYTLSNNKLIDDAYKNGETSLRFSAGRRNYTVQLTTMVQVNEETGNWRPIMLTTESKEDKEKTKPEFKSKEEIINLDESSDSVSSTDSSVQSIDMSYLYTQPVQMKVIKRLKANQCRNLVRFCVMLMKVPLDPDTLHAVMRLCLRLTRKHCNAVMFAIMEGPKTLLSLTQPYAFIGFTSLTALLFRHILEDPNTLAHTMEKVIRSATAGGSSSLLVSKEMHYIFRVLGPAACRDPDIFSTVASNTLRMTILPMTKRDEDDTRFNTNCSVQMLKSCPAKSSSSQSDYAYDVEVASNLIYDLLNALIAKPVELPEEAGVTPESNPDTLLSTNEQTSPLREASASDLLPTDDDDGLVIPLTIPNVDGFSDSNESINSPRESRLNKDASKDSKSDTSSMKNVPIIRKSGICRLLAELVRSYAQCARLIADYSFYADDSELITEDCTALAFILDNLLHNNQTAGDKETPALARVLIAAIASCNHSVEAQTALVNEVRLALLRALSLPESSEKHARIQALTGLISTMIESCPSTSSQNQLGGCALRSQTPMNNIVRILLRKGIVVDLARIPHYLDLSSPHMAATVNSALKPLETLSRIVNLPSGHVAGKTKGKGSSAAIEIRDVVPEAMEEDASARSDVSIPYRATEPQGQDMSIDPALEGLMNEILDRHDHPSNSEQASHDTATNEQDINVTVEMDSNTQIGTRHSATFGDHAQDDQQESSDSESNSESGHSHSEDDAERDERADDAEDEDDDDDDSSRFDVGDDYPGLDFFRVEDRDDSLFFQLEEVFPASSGSSVIFGGTDAVRTFQIPVVTDESNSGNETPAPTVPPAPRSVTTVHPLLVRHDDSQCSLQPRVHRRQRGYRTNIGGHTWHMYATPNGNSSGRHTNPPVILQSSQPSSSIQSRVVFANSDFRILATEDEVFEIQDQASNLTDHSGTLSAIPTTLNRWAEESRVLDGDSIHDCVTGLKPSIIKALEAHRDDELIERREKRRKLHDKNAEKNNETIILSDTETLDGMTNATEQTDHRVTTMEVAEPASQFESDISAARNIPTVSMPEDGPARDLRSLSTERLAASIVEQVLGPALAITSNAGFLLPSRPTTASSETRPSTTLTNFMTSHLPEVSPSTVPRLHHFDVNQSSNTTPPTSNWLQPSLTSEQQSPDLSSFCNITPMDTGDVDDREVTSSALLEPPSAFHLISPGFDSESPLTSFSAADIETIDLIDTDTSNDAQDIDMFDSSDRITTGSRSGGVLRSALEQTIDLLDSSDDAERNERAETCFLESVSDGQAIGGLPDEERTLINEPSSEHQLISSSEDNSGILINLADSTDRTIESSDKNLSSHDVTSASVDDRTSVLAMSSCDKTVIETLPSEVSVASHLSEELANPEPEESASISNTCDTVNQPRISTPTLISDDAVPCERPAQVGENDTPSDFSNVLGAGVEIPEGVDPSFLAALPDNIRQEVIAEQLRLQRLRSRTYTVTNESSNDGNAFTEVNPEFLAALPPNIQEEVLAQQRAEQQRLAAQNSNPDIPVDPTSFIQTLPQGLRQQVLADMDDSLLALLPPELATEAHSLRRELEARHRQIQERFFSSHAGTALSRILRSAGRVGARYTIHSLPHRGQWSWNSLSPRGASSPSGNNTGLSGSTLSNSVKLRGRYLLDHEALACLLVLLFVDEPQLNTGRLHRVLRNLCHHGPTRTWVVKSLLSILERTKDYQVSDAPVDTHRHKKTSKLVNPPESSTSQQTSSKIEPSNRSGPPSWLSISLDAALGCRTNVFQIRRLTTAHRRANERHTFGIQSVLSPNVPLVTIHPLASPVICRHVLDTLISLAKSFPVHFLPVTGKEEKSKETGNKTDHKQSKGQSDKSEGKSSAKSETSRSESDFWDVLVKLDSLSTTSRKGKSALKAQNVVSSYGSSTNSSSESDQKLGGFQASPLAQLIGLLAHPVVKRSSVLTDRLLRLLALISLALPEPKNTLKGKSNSDIRHQITEVQLEASDVNTSIQSENDQKKAQQESKSQPSNLILEDNEEEENVMKHYLKLAVEVLTSKTCSEEGLEDATALLLRLSRGCVKTRRTVLYLLLDGARQLGQVVCKNIRALMYELRNLNAQLINDKFPEVDDRDLEYDGKFQLKGTIQDRFTNRAVVITAPSKIKSRSGRELQLPSMSSLTSKASSQAFFLRILKVIIQLTESTPLLPKNKSTSESDAQENGSDVNVSSTAQADLSAVNTLSAEAEGSFSWDLDLMSPPTKQKPSDAQKDSSSLHLSSQLMLDELWTALSDCLRELAETPDHHAVLVLQPAVEAFFLVHASSEKETKKKDQRRDIQENEVSHLQDLPPVSPLSSLNSYSEQSSLNASTEVSTPNLSSDTIKFLKFAETHRTVLNQILRQSTTPLADGPFSVLVDHTRVLDFDVKRRYFRQELERMDEGSRREDLAVHVRREHVFEDSFRELHRRTPEEWKNRFYIVFEGEEGQDAGGLLREWYTIISREIFNPMYALFTTSPGDRVTYMINSSSHCNSNHLSYFKFVGRVIAKAVYDNKLLESYFTRSFYKHILGKNVKYTDMESEDYSFYQGLVFLLEHGVNELGYELTFSVEVQEFGVTEIRDLKPNGRNIPVTEENKNEYVKLVCQEKMTGAIRKQLKAFLEGFYEIIPKRLISIFNEQELELLISGLPNIDIDDLKANTEYHKYQPTSLQIQWFWRALRSFDQADRANFLQFVTGTSKVPLQGFAALEGMNGTQKFQIHRDDRSTDRLPSAHTCFNQLDLPAYETYDKLRSMLLKAIHECSEGFGFA</sequence>
<dbReference type="PROSITE" id="PS50030">
    <property type="entry name" value="UBA"/>
    <property type="match status" value="1"/>
</dbReference>
<dbReference type="InterPro" id="IPR000293">
    <property type="entry name" value="Channel_colicin_C"/>
</dbReference>
<dbReference type="FunFam" id="3.30.2160.10:FF:000007">
    <property type="entry name" value="E3 ubiquitin-protein ligase HUWE1 isoform X2"/>
    <property type="match status" value="1"/>
</dbReference>
<feature type="compositionally biased region" description="Low complexity" evidence="16">
    <location>
        <begin position="3588"/>
        <end position="3599"/>
    </location>
</feature>
<evidence type="ECO:0000259" key="20">
    <source>
        <dbReference type="PROSITE" id="PS50918"/>
    </source>
</evidence>
<comment type="catalytic activity">
    <reaction evidence="1">
        <text>S-ubiquitinyl-[E2 ubiquitin-conjugating enzyme]-L-cysteine + [acceptor protein]-L-lysine = [E2 ubiquitin-conjugating enzyme]-L-cysteine + N(6)-ubiquitinyl-[acceptor protein]-L-lysine.</text>
        <dbReference type="EC" id="2.3.2.26"/>
    </reaction>
</comment>
<dbReference type="GO" id="GO:0016020">
    <property type="term" value="C:membrane"/>
    <property type="evidence" value="ECO:0007669"/>
    <property type="project" value="InterPro"/>
</dbReference>
<dbReference type="Gene3D" id="1.10.8.10">
    <property type="entry name" value="DNA helicase RuvA subunit, C-terminal domain"/>
    <property type="match status" value="1"/>
</dbReference>
<dbReference type="InterPro" id="IPR015940">
    <property type="entry name" value="UBA"/>
</dbReference>
<feature type="domain" description="HECT" evidence="19">
    <location>
        <begin position="4128"/>
        <end position="4464"/>
    </location>
</feature>
<feature type="compositionally biased region" description="Basic and acidic residues" evidence="16">
    <location>
        <begin position="3989"/>
        <end position="4005"/>
    </location>
</feature>
<dbReference type="SUPFAM" id="SSF117839">
    <property type="entry name" value="WWE domain"/>
    <property type="match status" value="1"/>
</dbReference>
<dbReference type="Pfam" id="PF00627">
    <property type="entry name" value="UBA"/>
    <property type="match status" value="1"/>
</dbReference>
<dbReference type="GO" id="GO:0050829">
    <property type="term" value="P:defense response to Gram-negative bacterium"/>
    <property type="evidence" value="ECO:0007669"/>
    <property type="project" value="InterPro"/>
</dbReference>
<dbReference type="InterPro" id="IPR041918">
    <property type="entry name" value="UBA_HUWE1"/>
</dbReference>
<feature type="compositionally biased region" description="Polar residues" evidence="16">
    <location>
        <begin position="3071"/>
        <end position="3080"/>
    </location>
</feature>
<dbReference type="Pfam" id="PF06025">
    <property type="entry name" value="DUF913"/>
    <property type="match status" value="1"/>
</dbReference>
<evidence type="ECO:0000256" key="11">
    <source>
        <dbReference type="ARBA" id="ARBA00023242"/>
    </source>
</evidence>
<dbReference type="FunFam" id="3.30.2410.10:FF:000004">
    <property type="entry name" value="E3 ubiquitin-protein ligase HUWE1, variant"/>
    <property type="match status" value="1"/>
</dbReference>
<evidence type="ECO:0000256" key="15">
    <source>
        <dbReference type="PROSITE-ProRule" id="PRU00104"/>
    </source>
</evidence>
<feature type="compositionally biased region" description="Basic and acidic residues" evidence="16">
    <location>
        <begin position="2062"/>
        <end position="2076"/>
    </location>
</feature>
<dbReference type="GO" id="GO:0005737">
    <property type="term" value="C:cytoplasm"/>
    <property type="evidence" value="ECO:0007669"/>
    <property type="project" value="TreeGrafter"/>
</dbReference>
<dbReference type="GO" id="GO:0009966">
    <property type="term" value="P:regulation of signal transduction"/>
    <property type="evidence" value="ECO:0007669"/>
    <property type="project" value="UniProtKB-ARBA"/>
</dbReference>
<evidence type="ECO:0000256" key="13">
    <source>
        <dbReference type="ARBA" id="ARBA00032457"/>
    </source>
</evidence>
<evidence type="ECO:0000256" key="14">
    <source>
        <dbReference type="ARBA" id="ARBA00034494"/>
    </source>
</evidence>
<feature type="active site" description="Glycyl thioester intermediate" evidence="15">
    <location>
        <position position="4431"/>
    </location>
</feature>
<evidence type="ECO:0000259" key="18">
    <source>
        <dbReference type="PROSITE" id="PS50030"/>
    </source>
</evidence>
<dbReference type="CDD" id="cd14288">
    <property type="entry name" value="UBA_HUWE1"/>
    <property type="match status" value="1"/>
</dbReference>
<feature type="region of interest" description="Disordered" evidence="16">
    <location>
        <begin position="3581"/>
        <end position="3603"/>
    </location>
</feature>
<dbReference type="Gene3D" id="3.30.2160.10">
    <property type="entry name" value="Hect, E3 ligase catalytic domain"/>
    <property type="match status" value="1"/>
</dbReference>
<dbReference type="PROSITE" id="PS50918">
    <property type="entry name" value="WWE"/>
    <property type="match status" value="1"/>
</dbReference>
<feature type="region of interest" description="Disordered" evidence="16">
    <location>
        <begin position="3915"/>
        <end position="3935"/>
    </location>
</feature>
<evidence type="ECO:0000256" key="7">
    <source>
        <dbReference type="ARBA" id="ARBA00022679"/>
    </source>
</evidence>
<dbReference type="GO" id="GO:0140911">
    <property type="term" value="F:pore-forming activity"/>
    <property type="evidence" value="ECO:0007669"/>
    <property type="project" value="InterPro"/>
</dbReference>
<keyword evidence="10" id="KW-0234">DNA repair</keyword>
<feature type="compositionally biased region" description="Polar residues" evidence="16">
    <location>
        <begin position="4028"/>
        <end position="4037"/>
    </location>
</feature>
<keyword evidence="17" id="KW-1133">Transmembrane helix</keyword>
<dbReference type="InterPro" id="IPR004170">
    <property type="entry name" value="WWE_dom"/>
</dbReference>
<reference evidence="21 22" key="1">
    <citation type="submission" date="2024-04" db="EMBL/GenBank/DDBJ databases">
        <authorList>
            <person name="Rising A."/>
            <person name="Reimegard J."/>
            <person name="Sonavane S."/>
            <person name="Akerstrom W."/>
            <person name="Nylinder S."/>
            <person name="Hedman E."/>
            <person name="Kallberg Y."/>
        </authorList>
    </citation>
    <scope>NUCLEOTIDE SEQUENCE [LARGE SCALE GENOMIC DNA]</scope>
</reference>
<feature type="region of interest" description="Disordered" evidence="16">
    <location>
        <begin position="2309"/>
        <end position="2335"/>
    </location>
</feature>
<comment type="similarity">
    <text evidence="14">Belongs to the UPL family. TOM1/PTR1 subfamily.</text>
</comment>
<evidence type="ECO:0000256" key="16">
    <source>
        <dbReference type="SAM" id="MobiDB-lite"/>
    </source>
</evidence>
<feature type="region of interest" description="Disordered" evidence="16">
    <location>
        <begin position="3395"/>
        <end position="3435"/>
    </location>
</feature>
<feature type="region of interest" description="Disordered" evidence="16">
    <location>
        <begin position="3675"/>
        <end position="3699"/>
    </location>
</feature>
<dbReference type="Gene3D" id="3.30.720.50">
    <property type="match status" value="1"/>
</dbReference>
<feature type="compositionally biased region" description="Polar residues" evidence="16">
    <location>
        <begin position="487"/>
        <end position="498"/>
    </location>
</feature>
<evidence type="ECO:0000256" key="1">
    <source>
        <dbReference type="ARBA" id="ARBA00000885"/>
    </source>
</evidence>
<feature type="region of interest" description="Disordered" evidence="16">
    <location>
        <begin position="2384"/>
        <end position="2448"/>
    </location>
</feature>
<comment type="pathway">
    <text evidence="3">Protein modification; protein ubiquitination.</text>
</comment>
<dbReference type="Gene3D" id="3.30.2410.10">
    <property type="entry name" value="Hect, E3 ligase catalytic domain"/>
    <property type="match status" value="1"/>
</dbReference>
<dbReference type="Pfam" id="PF14377">
    <property type="entry name" value="UBM"/>
    <property type="match status" value="3"/>
</dbReference>
<dbReference type="InterPro" id="IPR010309">
    <property type="entry name" value="E3_Ub_ligase_DUF908"/>
</dbReference>
<dbReference type="InterPro" id="IPR018123">
    <property type="entry name" value="WWE-dom_subgr"/>
</dbReference>
<feature type="compositionally biased region" description="Acidic residues" evidence="16">
    <location>
        <begin position="2425"/>
        <end position="2437"/>
    </location>
</feature>
<feature type="region of interest" description="Disordered" evidence="16">
    <location>
        <begin position="1469"/>
        <end position="1490"/>
    </location>
</feature>
<dbReference type="EC" id="2.3.2.26" evidence="4"/>
<dbReference type="FunFam" id="3.90.1750.10:FF:000003">
    <property type="entry name" value="E3 ubiquitin-protein ligase UPL1"/>
    <property type="match status" value="1"/>
</dbReference>
<feature type="compositionally biased region" description="Basic and acidic residues" evidence="16">
    <location>
        <begin position="2411"/>
        <end position="2424"/>
    </location>
</feature>
<dbReference type="GO" id="GO:0061630">
    <property type="term" value="F:ubiquitin protein ligase activity"/>
    <property type="evidence" value="ECO:0007669"/>
    <property type="project" value="UniProtKB-EC"/>
</dbReference>
<keyword evidence="17" id="KW-0812">Transmembrane</keyword>
<dbReference type="InterPro" id="IPR016024">
    <property type="entry name" value="ARM-type_fold"/>
</dbReference>
<evidence type="ECO:0000256" key="3">
    <source>
        <dbReference type="ARBA" id="ARBA00004906"/>
    </source>
</evidence>
<evidence type="ECO:0000313" key="22">
    <source>
        <dbReference type="Proteomes" id="UP001497382"/>
    </source>
</evidence>
<feature type="compositionally biased region" description="Low complexity" evidence="16">
    <location>
        <begin position="1350"/>
        <end position="1368"/>
    </location>
</feature>
<keyword evidence="9 15" id="KW-0833">Ubl conjugation pathway</keyword>
<feature type="region of interest" description="Disordered" evidence="16">
    <location>
        <begin position="1350"/>
        <end position="1384"/>
    </location>
</feature>
<feature type="region of interest" description="Disordered" evidence="16">
    <location>
        <begin position="2815"/>
        <end position="2845"/>
    </location>
</feature>
<feature type="domain" description="WWE" evidence="20">
    <location>
        <begin position="1661"/>
        <end position="1738"/>
    </location>
</feature>
<dbReference type="InterPro" id="IPR011989">
    <property type="entry name" value="ARM-like"/>
</dbReference>
<dbReference type="Gene3D" id="3.90.1750.10">
    <property type="entry name" value="Hect, E3 ligase catalytic domains"/>
    <property type="match status" value="1"/>
</dbReference>
<evidence type="ECO:0000256" key="6">
    <source>
        <dbReference type="ARBA" id="ARBA00022553"/>
    </source>
</evidence>
<dbReference type="SUPFAM" id="SSF46934">
    <property type="entry name" value="UBA-like"/>
    <property type="match status" value="1"/>
</dbReference>
<gene>
    <name evidence="21" type="ORF">LARSCL_LOCUS16926</name>
</gene>
<dbReference type="GO" id="GO:0005654">
    <property type="term" value="C:nucleoplasm"/>
    <property type="evidence" value="ECO:0007669"/>
    <property type="project" value="UniProtKB-SubCell"/>
</dbReference>
<feature type="compositionally biased region" description="Basic and acidic residues" evidence="16">
    <location>
        <begin position="1474"/>
        <end position="1490"/>
    </location>
</feature>
<dbReference type="PANTHER" id="PTHR11254">
    <property type="entry name" value="HECT DOMAIN UBIQUITIN-PROTEIN LIGASE"/>
    <property type="match status" value="1"/>
</dbReference>
<accession>A0AAV2B5K7</accession>
<dbReference type="InterPro" id="IPR010314">
    <property type="entry name" value="E3_Ub_ligase_DUF913"/>
</dbReference>
<dbReference type="GO" id="GO:0031640">
    <property type="term" value="P:killing of cells of another organism"/>
    <property type="evidence" value="ECO:0007669"/>
    <property type="project" value="InterPro"/>
</dbReference>
<dbReference type="InterPro" id="IPR009060">
    <property type="entry name" value="UBA-like_sf"/>
</dbReference>
<dbReference type="Gene3D" id="1.25.10.10">
    <property type="entry name" value="Leucine-rich Repeat Variant"/>
    <property type="match status" value="1"/>
</dbReference>
<keyword evidence="17" id="KW-0472">Membrane</keyword>
<dbReference type="GO" id="GO:0000209">
    <property type="term" value="P:protein polyubiquitination"/>
    <property type="evidence" value="ECO:0007669"/>
    <property type="project" value="TreeGrafter"/>
</dbReference>
<evidence type="ECO:0000259" key="19">
    <source>
        <dbReference type="PROSITE" id="PS50237"/>
    </source>
</evidence>
<feature type="region of interest" description="Disordered" evidence="16">
    <location>
        <begin position="2000"/>
        <end position="2035"/>
    </location>
</feature>
<feature type="domain" description="UBA" evidence="18">
    <location>
        <begin position="1384"/>
        <end position="1423"/>
    </location>
</feature>
<dbReference type="PROSITE" id="PS50237">
    <property type="entry name" value="HECT"/>
    <property type="match status" value="1"/>
</dbReference>
<dbReference type="PROSITE" id="PS00276">
    <property type="entry name" value="CHANNEL_COLICIN"/>
    <property type="match status" value="1"/>
</dbReference>
<feature type="region of interest" description="Disordered" evidence="16">
    <location>
        <begin position="765"/>
        <end position="810"/>
    </location>
</feature>
<dbReference type="Pfam" id="PF00632">
    <property type="entry name" value="HECT"/>
    <property type="match status" value="1"/>
</dbReference>
<keyword evidence="6" id="KW-0597">Phosphoprotein</keyword>
<feature type="compositionally biased region" description="Polar residues" evidence="16">
    <location>
        <begin position="783"/>
        <end position="810"/>
    </location>
</feature>
<feature type="region of interest" description="Disordered" evidence="16">
    <location>
        <begin position="484"/>
        <end position="517"/>
    </location>
</feature>
<dbReference type="InterPro" id="IPR000569">
    <property type="entry name" value="HECT_dom"/>
</dbReference>
<dbReference type="SUPFAM" id="SSF48371">
    <property type="entry name" value="ARM repeat"/>
    <property type="match status" value="1"/>
</dbReference>
<dbReference type="InterPro" id="IPR025527">
    <property type="entry name" value="HUWE1/Rev1_UBM"/>
</dbReference>
<evidence type="ECO:0000256" key="2">
    <source>
        <dbReference type="ARBA" id="ARBA00004642"/>
    </source>
</evidence>
<evidence type="ECO:0000256" key="4">
    <source>
        <dbReference type="ARBA" id="ARBA00012485"/>
    </source>
</evidence>
<name>A0AAV2B5K7_9ARAC</name>
<feature type="region of interest" description="Disordered" evidence="16">
    <location>
        <begin position="3870"/>
        <end position="3892"/>
    </location>
</feature>
<comment type="caution">
    <text evidence="21">The sequence shown here is derived from an EMBL/GenBank/DDBJ whole genome shotgun (WGS) entry which is preliminary data.</text>
</comment>
<evidence type="ECO:0000256" key="5">
    <source>
        <dbReference type="ARBA" id="ARBA00018006"/>
    </source>
</evidence>
<dbReference type="Pfam" id="PF06012">
    <property type="entry name" value="DUF908"/>
    <property type="match status" value="1"/>
</dbReference>
<dbReference type="EMBL" id="CAXIEN010000276">
    <property type="protein sequence ID" value="CAL1291167.1"/>
    <property type="molecule type" value="Genomic_DNA"/>
</dbReference>
<keyword evidence="22" id="KW-1185">Reference proteome</keyword>
<evidence type="ECO:0000256" key="9">
    <source>
        <dbReference type="ARBA" id="ARBA00022786"/>
    </source>
</evidence>
<evidence type="ECO:0000256" key="8">
    <source>
        <dbReference type="ARBA" id="ARBA00022763"/>
    </source>
</evidence>
<keyword evidence="11" id="KW-0539">Nucleus</keyword>
<dbReference type="CDD" id="cd00078">
    <property type="entry name" value="HECTc"/>
    <property type="match status" value="1"/>
</dbReference>
<feature type="compositionally biased region" description="Polar residues" evidence="16">
    <location>
        <begin position="2005"/>
        <end position="2021"/>
    </location>
</feature>
<feature type="compositionally biased region" description="Low complexity" evidence="16">
    <location>
        <begin position="4014"/>
        <end position="4027"/>
    </location>
</feature>
<dbReference type="Pfam" id="PF02825">
    <property type="entry name" value="WWE"/>
    <property type="match status" value="1"/>
</dbReference>
<dbReference type="InterPro" id="IPR050409">
    <property type="entry name" value="E3_ubiq-protein_ligase"/>
</dbReference>
<feature type="region of interest" description="Disordered" evidence="16">
    <location>
        <begin position="3058"/>
        <end position="3080"/>
    </location>
</feature>
<feature type="compositionally biased region" description="Acidic residues" evidence="16">
    <location>
        <begin position="771"/>
        <end position="782"/>
    </location>
</feature>
<evidence type="ECO:0000256" key="10">
    <source>
        <dbReference type="ARBA" id="ARBA00023204"/>
    </source>
</evidence>
<dbReference type="InterPro" id="IPR035983">
    <property type="entry name" value="Hect_E3_ubiquitin_ligase"/>
</dbReference>